<dbReference type="Proteomes" id="UP000694726">
    <property type="component" value="Unplaced"/>
</dbReference>
<organism evidence="2 3">
    <name type="scientific">Sus scrofa</name>
    <name type="common">Pig</name>
    <dbReference type="NCBI Taxonomy" id="9823"/>
    <lineage>
        <taxon>Eukaryota</taxon>
        <taxon>Metazoa</taxon>
        <taxon>Chordata</taxon>
        <taxon>Craniata</taxon>
        <taxon>Vertebrata</taxon>
        <taxon>Euteleostomi</taxon>
        <taxon>Mammalia</taxon>
        <taxon>Eutheria</taxon>
        <taxon>Laurasiatheria</taxon>
        <taxon>Artiodactyla</taxon>
        <taxon>Suina</taxon>
        <taxon>Suidae</taxon>
        <taxon>Sus</taxon>
    </lineage>
</organism>
<accession>A0A8D0U0N1</accession>
<feature type="region of interest" description="Disordered" evidence="1">
    <location>
        <begin position="1"/>
        <end position="21"/>
    </location>
</feature>
<dbReference type="AlphaFoldDB" id="A0A8D0U0N1"/>
<name>A0A8D0U0N1_PIG</name>
<protein>
    <submittedName>
        <fullName evidence="2">Uncharacterized protein</fullName>
    </submittedName>
</protein>
<feature type="region of interest" description="Disordered" evidence="1">
    <location>
        <begin position="39"/>
        <end position="81"/>
    </location>
</feature>
<proteinExistence type="predicted"/>
<evidence type="ECO:0000313" key="2">
    <source>
        <dbReference type="Ensembl" id="ENSSSCP00015015863.1"/>
    </source>
</evidence>
<dbReference type="Ensembl" id="ENSSSCT00015040075.1">
    <property type="protein sequence ID" value="ENSSSCP00015015863.1"/>
    <property type="gene ID" value="ENSSSCG00015030244.1"/>
</dbReference>
<reference evidence="2" key="1">
    <citation type="submission" date="2025-08" db="UniProtKB">
        <authorList>
            <consortium name="Ensembl"/>
        </authorList>
    </citation>
    <scope>IDENTIFICATION</scope>
</reference>
<evidence type="ECO:0000256" key="1">
    <source>
        <dbReference type="SAM" id="MobiDB-lite"/>
    </source>
</evidence>
<sequence>MAGSEAGSRGSSPQPHHSDWGRLEAAILSGWRSFWQSVGKERAAPRASPEEADEEGNPLSRLPVSVGRRPRRTQGRAGRGARLGGFGGPLWAWSVSPLWAWPVSRHLPTTIPGSLIKGAADEQERPWC</sequence>
<evidence type="ECO:0000313" key="3">
    <source>
        <dbReference type="Proteomes" id="UP000694726"/>
    </source>
</evidence>